<reference evidence="1 2" key="1">
    <citation type="submission" date="2015-09" db="EMBL/GenBank/DDBJ databases">
        <title>Draft genome of a European isolate of the apple canker pathogen Neonectria ditissima.</title>
        <authorList>
            <person name="Gomez-Cortecero A."/>
            <person name="Harrison R.J."/>
            <person name="Armitage A.D."/>
        </authorList>
    </citation>
    <scope>NUCLEOTIDE SEQUENCE [LARGE SCALE GENOMIC DNA]</scope>
    <source>
        <strain evidence="1 2">R09/05</strain>
    </source>
</reference>
<gene>
    <name evidence="1" type="ORF">AK830_g8123</name>
</gene>
<organism evidence="1 2">
    <name type="scientific">Neonectria ditissima</name>
    <dbReference type="NCBI Taxonomy" id="78410"/>
    <lineage>
        <taxon>Eukaryota</taxon>
        <taxon>Fungi</taxon>
        <taxon>Dikarya</taxon>
        <taxon>Ascomycota</taxon>
        <taxon>Pezizomycotina</taxon>
        <taxon>Sordariomycetes</taxon>
        <taxon>Hypocreomycetidae</taxon>
        <taxon>Hypocreales</taxon>
        <taxon>Nectriaceae</taxon>
        <taxon>Neonectria</taxon>
    </lineage>
</organism>
<evidence type="ECO:0000313" key="2">
    <source>
        <dbReference type="Proteomes" id="UP000050424"/>
    </source>
</evidence>
<proteinExistence type="predicted"/>
<accession>A0A0P7BDC8</accession>
<keyword evidence="2" id="KW-1185">Reference proteome</keyword>
<dbReference type="EMBL" id="LKCW01000134">
    <property type="protein sequence ID" value="KPM38425.1"/>
    <property type="molecule type" value="Genomic_DNA"/>
</dbReference>
<dbReference type="Proteomes" id="UP000050424">
    <property type="component" value="Unassembled WGS sequence"/>
</dbReference>
<name>A0A0P7BDC8_9HYPO</name>
<dbReference type="AlphaFoldDB" id="A0A0P7BDC8"/>
<comment type="caution">
    <text evidence="1">The sequence shown here is derived from an EMBL/GenBank/DDBJ whole genome shotgun (WGS) entry which is preliminary data.</text>
</comment>
<evidence type="ECO:0000313" key="1">
    <source>
        <dbReference type="EMBL" id="KPM38425.1"/>
    </source>
</evidence>
<dbReference type="OrthoDB" id="4970660at2759"/>
<sequence>MCYRNLGTLICYSCGRRVGEQPVGMSPCRAVCGKFVSRVTGAVVQGECGVCHQAKEERVNLAQRLNQQHGHVDSGKIKHGFGTGIPWLAITSPERETWATAGLADPGCAAASDLLEQPSTASCAFLFTTLY</sequence>
<protein>
    <submittedName>
        <fullName evidence="1">Uncharacterized protein</fullName>
    </submittedName>
</protein>